<dbReference type="AlphaFoldDB" id="A0A2P2J2Y8"/>
<name>A0A2P2J2Y8_RHIMU</name>
<sequence>MISSSQKYNLSYLLKITLLALG</sequence>
<proteinExistence type="predicted"/>
<reference evidence="1" key="1">
    <citation type="submission" date="2018-02" db="EMBL/GenBank/DDBJ databases">
        <title>Rhizophora mucronata_Transcriptome.</title>
        <authorList>
            <person name="Meera S.P."/>
            <person name="Sreeshan A."/>
            <person name="Augustine A."/>
        </authorList>
    </citation>
    <scope>NUCLEOTIDE SEQUENCE</scope>
    <source>
        <tissue evidence="1">Leaf</tissue>
    </source>
</reference>
<protein>
    <submittedName>
        <fullName evidence="1">Uncharacterized protein</fullName>
    </submittedName>
</protein>
<accession>A0A2P2J2Y8</accession>
<evidence type="ECO:0000313" key="1">
    <source>
        <dbReference type="EMBL" id="MBW87844.1"/>
    </source>
</evidence>
<organism evidence="1">
    <name type="scientific">Rhizophora mucronata</name>
    <name type="common">Asiatic mangrove</name>
    <dbReference type="NCBI Taxonomy" id="61149"/>
    <lineage>
        <taxon>Eukaryota</taxon>
        <taxon>Viridiplantae</taxon>
        <taxon>Streptophyta</taxon>
        <taxon>Embryophyta</taxon>
        <taxon>Tracheophyta</taxon>
        <taxon>Spermatophyta</taxon>
        <taxon>Magnoliopsida</taxon>
        <taxon>eudicotyledons</taxon>
        <taxon>Gunneridae</taxon>
        <taxon>Pentapetalae</taxon>
        <taxon>rosids</taxon>
        <taxon>fabids</taxon>
        <taxon>Malpighiales</taxon>
        <taxon>Rhizophoraceae</taxon>
        <taxon>Rhizophora</taxon>
    </lineage>
</organism>
<dbReference type="EMBL" id="GGEC01007361">
    <property type="protein sequence ID" value="MBW87844.1"/>
    <property type="molecule type" value="Transcribed_RNA"/>
</dbReference>